<evidence type="ECO:0000313" key="8">
    <source>
        <dbReference type="EMBL" id="RNI31182.1"/>
    </source>
</evidence>
<protein>
    <recommendedName>
        <fullName evidence="6">tRNA1(Val) (adenine(37)-N6)-methyltransferase</fullName>
        <ecNumber evidence="6">2.1.1.223</ecNumber>
    </recommendedName>
    <alternativeName>
        <fullName evidence="6">tRNA m6A37 methyltransferase</fullName>
    </alternativeName>
</protein>
<evidence type="ECO:0000256" key="5">
    <source>
        <dbReference type="ARBA" id="ARBA00022694"/>
    </source>
</evidence>
<keyword evidence="9" id="KW-1185">Reference proteome</keyword>
<dbReference type="PANTHER" id="PTHR47739:SF1">
    <property type="entry name" value="TRNA1(VAL) (ADENINE(37)-N6)-METHYLTRANSFERASE"/>
    <property type="match status" value="1"/>
</dbReference>
<keyword evidence="4 6" id="KW-0949">S-adenosyl-L-methionine</keyword>
<evidence type="ECO:0000256" key="4">
    <source>
        <dbReference type="ARBA" id="ARBA00022691"/>
    </source>
</evidence>
<evidence type="ECO:0000256" key="3">
    <source>
        <dbReference type="ARBA" id="ARBA00022679"/>
    </source>
</evidence>
<keyword evidence="1 6" id="KW-0963">Cytoplasm</keyword>
<dbReference type="InterPro" id="IPR022882">
    <property type="entry name" value="tRNA_adenine-N6_MeTrfase"/>
</dbReference>
<evidence type="ECO:0000259" key="7">
    <source>
        <dbReference type="Pfam" id="PF05175"/>
    </source>
</evidence>
<dbReference type="EC" id="2.1.1.223" evidence="6"/>
<comment type="caution">
    <text evidence="8">The sequence shown here is derived from an EMBL/GenBank/DDBJ whole genome shotgun (WGS) entry which is preliminary data.</text>
</comment>
<sequence>MANDYFQFKQFLIRQDKCAMKVCTDSCVLGAAVDVAGAKRILDIGAGTGLLSLMVAQRAPEAHLEAVEIDPEAADQAQENISISPWADRIQLFPISLQELEASNPAPYEVIISNPPFFQASLKSADPGKNQAKHTETLSFFEIISFAQKYLTPSGRMHILLPPHEARVFEQEAHKAGLFTQSILWLEATPQGKLLRAIHSYTRHPVASIKESTLPVREKDHSYTAAFQELLQEYYLIF</sequence>
<dbReference type="InterPro" id="IPR002052">
    <property type="entry name" value="DNA_methylase_N6_adenine_CS"/>
</dbReference>
<dbReference type="CDD" id="cd02440">
    <property type="entry name" value="AdoMet_MTases"/>
    <property type="match status" value="1"/>
</dbReference>
<evidence type="ECO:0000256" key="6">
    <source>
        <dbReference type="HAMAP-Rule" id="MF_01872"/>
    </source>
</evidence>
<dbReference type="PANTHER" id="PTHR47739">
    <property type="entry name" value="TRNA1(VAL) (ADENINE(37)-N6)-METHYLTRANSFERASE"/>
    <property type="match status" value="1"/>
</dbReference>
<dbReference type="SUPFAM" id="SSF53335">
    <property type="entry name" value="S-adenosyl-L-methionine-dependent methyltransferases"/>
    <property type="match status" value="1"/>
</dbReference>
<comment type="subcellular location">
    <subcellularLocation>
        <location evidence="6">Cytoplasm</location>
    </subcellularLocation>
</comment>
<dbReference type="GO" id="GO:0000179">
    <property type="term" value="F:rRNA (adenine-N6,N6-)-dimethyltransferase activity"/>
    <property type="evidence" value="ECO:0007669"/>
    <property type="project" value="InterPro"/>
</dbReference>
<gene>
    <name evidence="8" type="ORF">EFB08_01200</name>
</gene>
<dbReference type="EMBL" id="RJJD01000001">
    <property type="protein sequence ID" value="RNI31182.1"/>
    <property type="molecule type" value="Genomic_DNA"/>
</dbReference>
<dbReference type="InterPro" id="IPR007848">
    <property type="entry name" value="Small_mtfrase_dom"/>
</dbReference>
<dbReference type="PROSITE" id="PS01131">
    <property type="entry name" value="RRNA_A_DIMETH"/>
    <property type="match status" value="1"/>
</dbReference>
<organism evidence="8 9">
    <name type="scientific">Rufibacter latericius</name>
    <dbReference type="NCBI Taxonomy" id="2487040"/>
    <lineage>
        <taxon>Bacteria</taxon>
        <taxon>Pseudomonadati</taxon>
        <taxon>Bacteroidota</taxon>
        <taxon>Cytophagia</taxon>
        <taxon>Cytophagales</taxon>
        <taxon>Hymenobacteraceae</taxon>
        <taxon>Rufibacter</taxon>
    </lineage>
</organism>
<evidence type="ECO:0000256" key="1">
    <source>
        <dbReference type="ARBA" id="ARBA00022490"/>
    </source>
</evidence>
<evidence type="ECO:0000256" key="2">
    <source>
        <dbReference type="ARBA" id="ARBA00022603"/>
    </source>
</evidence>
<accession>A0A3M9N061</accession>
<dbReference type="OrthoDB" id="5383291at2"/>
<dbReference type="GO" id="GO:0008033">
    <property type="term" value="P:tRNA processing"/>
    <property type="evidence" value="ECO:0007669"/>
    <property type="project" value="UniProtKB-UniRule"/>
</dbReference>
<comment type="catalytic activity">
    <reaction evidence="6">
        <text>adenosine(37) in tRNA1(Val) + S-adenosyl-L-methionine = N(6)-methyladenosine(37) in tRNA1(Val) + S-adenosyl-L-homocysteine + H(+)</text>
        <dbReference type="Rhea" id="RHEA:43160"/>
        <dbReference type="Rhea" id="RHEA-COMP:10369"/>
        <dbReference type="Rhea" id="RHEA-COMP:10370"/>
        <dbReference type="ChEBI" id="CHEBI:15378"/>
        <dbReference type="ChEBI" id="CHEBI:57856"/>
        <dbReference type="ChEBI" id="CHEBI:59789"/>
        <dbReference type="ChEBI" id="CHEBI:74411"/>
        <dbReference type="ChEBI" id="CHEBI:74449"/>
        <dbReference type="EC" id="2.1.1.223"/>
    </reaction>
</comment>
<dbReference type="InterPro" id="IPR020596">
    <property type="entry name" value="rRNA_Ade_Mease_Trfase_CS"/>
</dbReference>
<dbReference type="AlphaFoldDB" id="A0A3M9N061"/>
<dbReference type="RefSeq" id="WP_123125085.1">
    <property type="nucleotide sequence ID" value="NZ_RJJD01000001.1"/>
</dbReference>
<keyword evidence="5 6" id="KW-0819">tRNA processing</keyword>
<proteinExistence type="inferred from homology"/>
<name>A0A3M9N061_9BACT</name>
<dbReference type="GO" id="GO:0005737">
    <property type="term" value="C:cytoplasm"/>
    <property type="evidence" value="ECO:0007669"/>
    <property type="project" value="UniProtKB-SubCell"/>
</dbReference>
<dbReference type="PROSITE" id="PS00092">
    <property type="entry name" value="N6_MTASE"/>
    <property type="match status" value="1"/>
</dbReference>
<keyword evidence="3 6" id="KW-0808">Transferase</keyword>
<comment type="function">
    <text evidence="6">Specifically methylates the adenine in position 37 of tRNA(1)(Val) (anticodon cmo5UAC).</text>
</comment>
<dbReference type="Proteomes" id="UP000272117">
    <property type="component" value="Unassembled WGS sequence"/>
</dbReference>
<dbReference type="Gene3D" id="3.40.50.150">
    <property type="entry name" value="Vaccinia Virus protein VP39"/>
    <property type="match status" value="1"/>
</dbReference>
<feature type="domain" description="Methyltransferase small" evidence="7">
    <location>
        <begin position="28"/>
        <end position="160"/>
    </location>
</feature>
<reference evidence="8 9" key="1">
    <citation type="submission" date="2018-11" db="EMBL/GenBank/DDBJ databases">
        <title>Rufibacter latericius sp. nov., isolated from water in Baiyang Lake.</title>
        <authorList>
            <person name="Yang Y."/>
        </authorList>
    </citation>
    <scope>NUCLEOTIDE SEQUENCE [LARGE SCALE GENOMIC DNA]</scope>
    <source>
        <strain evidence="8 9">R-22-1c-1</strain>
    </source>
</reference>
<evidence type="ECO:0000313" key="9">
    <source>
        <dbReference type="Proteomes" id="UP000272117"/>
    </source>
</evidence>
<dbReference type="InterPro" id="IPR029063">
    <property type="entry name" value="SAM-dependent_MTases_sf"/>
</dbReference>
<dbReference type="InterPro" id="IPR050210">
    <property type="entry name" value="tRNA_Adenine-N(6)_MTase"/>
</dbReference>
<dbReference type="GO" id="GO:0016430">
    <property type="term" value="F:tRNA (adenine-N6)-methyltransferase activity"/>
    <property type="evidence" value="ECO:0007669"/>
    <property type="project" value="UniProtKB-UniRule"/>
</dbReference>
<dbReference type="Pfam" id="PF05175">
    <property type="entry name" value="MTS"/>
    <property type="match status" value="1"/>
</dbReference>
<comment type="similarity">
    <text evidence="6">Belongs to the methyltransferase superfamily. tRNA (adenine-N(6)-)-methyltransferase family.</text>
</comment>
<dbReference type="GO" id="GO:0003676">
    <property type="term" value="F:nucleic acid binding"/>
    <property type="evidence" value="ECO:0007669"/>
    <property type="project" value="InterPro"/>
</dbReference>
<keyword evidence="2 6" id="KW-0489">Methyltransferase</keyword>
<dbReference type="HAMAP" id="MF_01872">
    <property type="entry name" value="tRNA_methyltr_YfiC"/>
    <property type="match status" value="1"/>
</dbReference>